<proteinExistence type="predicted"/>
<protein>
    <submittedName>
        <fullName evidence="1">Uncharacterized protein</fullName>
    </submittedName>
</protein>
<gene>
    <name evidence="1" type="ORF">F2Q70_00027990</name>
</gene>
<dbReference type="AlphaFoldDB" id="A0A8S9LJD1"/>
<evidence type="ECO:0000313" key="1">
    <source>
        <dbReference type="EMBL" id="KAF2605436.1"/>
    </source>
</evidence>
<name>A0A8S9LJD1_BRACR</name>
<sequence>MRIAAKVMSNLLFTKDQTSKVTRGELQMLYAGVEDELKSYDIGIPTAPMTTSLGCVLAQMFVDKKARVVKGSLKKDRSGSLLTPLFRHLELNLSVYQSSRIKPPYVRGEPEDYTVPPTYPWPREEGTEISITYPNIPKSSETRWDKEASRRYNTLLNTNILPTPDLCHITHALYPDLVRQVLATAEFTFKRPGFPIFEEAYFTFFASGVKHSITLEALTEVYEMSEEYTQTSFPRKFVPEQALWKFIASGDFKS</sequence>
<organism evidence="1">
    <name type="scientific">Brassica cretica</name>
    <name type="common">Mustard</name>
    <dbReference type="NCBI Taxonomy" id="69181"/>
    <lineage>
        <taxon>Eukaryota</taxon>
        <taxon>Viridiplantae</taxon>
        <taxon>Streptophyta</taxon>
        <taxon>Embryophyta</taxon>
        <taxon>Tracheophyta</taxon>
        <taxon>Spermatophyta</taxon>
        <taxon>Magnoliopsida</taxon>
        <taxon>eudicotyledons</taxon>
        <taxon>Gunneridae</taxon>
        <taxon>Pentapetalae</taxon>
        <taxon>rosids</taxon>
        <taxon>malvids</taxon>
        <taxon>Brassicales</taxon>
        <taxon>Brassicaceae</taxon>
        <taxon>Brassiceae</taxon>
        <taxon>Brassica</taxon>
    </lineage>
</organism>
<dbReference type="EMBL" id="QGKY02000094">
    <property type="protein sequence ID" value="KAF2605436.1"/>
    <property type="molecule type" value="Genomic_DNA"/>
</dbReference>
<reference evidence="1" key="1">
    <citation type="submission" date="2019-12" db="EMBL/GenBank/DDBJ databases">
        <title>Genome sequencing and annotation of Brassica cretica.</title>
        <authorList>
            <person name="Studholme D.J."/>
            <person name="Sarris P.F."/>
        </authorList>
    </citation>
    <scope>NUCLEOTIDE SEQUENCE</scope>
    <source>
        <strain evidence="1">PFS-102/07</strain>
        <tissue evidence="1">Leaf</tissue>
    </source>
</reference>
<comment type="caution">
    <text evidence="1">The sequence shown here is derived from an EMBL/GenBank/DDBJ whole genome shotgun (WGS) entry which is preliminary data.</text>
</comment>
<accession>A0A8S9LJD1</accession>